<dbReference type="InterPro" id="IPR003594">
    <property type="entry name" value="HATPase_dom"/>
</dbReference>
<dbReference type="SMART" id="SM00448">
    <property type="entry name" value="REC"/>
    <property type="match status" value="1"/>
</dbReference>
<dbReference type="Gene3D" id="3.30.450.40">
    <property type="match status" value="1"/>
</dbReference>
<dbReference type="Pfam" id="PF02518">
    <property type="entry name" value="HATPase_c"/>
    <property type="match status" value="1"/>
</dbReference>
<evidence type="ECO:0000259" key="11">
    <source>
        <dbReference type="PROSITE" id="PS50110"/>
    </source>
</evidence>
<evidence type="ECO:0000256" key="1">
    <source>
        <dbReference type="ARBA" id="ARBA00000085"/>
    </source>
</evidence>
<evidence type="ECO:0000256" key="3">
    <source>
        <dbReference type="ARBA" id="ARBA00022553"/>
    </source>
</evidence>
<keyword evidence="4" id="KW-0808">Transferase</keyword>
<protein>
    <recommendedName>
        <fullName evidence="2">histidine kinase</fullName>
        <ecNumber evidence="2">2.7.13.3</ecNumber>
    </recommendedName>
</protein>
<evidence type="ECO:0000313" key="13">
    <source>
        <dbReference type="EMBL" id="MDT8758771.1"/>
    </source>
</evidence>
<dbReference type="Pfam" id="PF08448">
    <property type="entry name" value="PAS_4"/>
    <property type="match status" value="1"/>
</dbReference>
<comment type="catalytic activity">
    <reaction evidence="1">
        <text>ATP + protein L-histidine = ADP + protein N-phospho-L-histidine.</text>
        <dbReference type="EC" id="2.7.13.3"/>
    </reaction>
</comment>
<dbReference type="CDD" id="cd00156">
    <property type="entry name" value="REC"/>
    <property type="match status" value="1"/>
</dbReference>
<dbReference type="InterPro" id="IPR013656">
    <property type="entry name" value="PAS_4"/>
</dbReference>
<dbReference type="InterPro" id="IPR036097">
    <property type="entry name" value="HisK_dim/P_sf"/>
</dbReference>
<dbReference type="SUPFAM" id="SSF55785">
    <property type="entry name" value="PYP-like sensor domain (PAS domain)"/>
    <property type="match status" value="1"/>
</dbReference>
<keyword evidence="5" id="KW-0547">Nucleotide-binding</keyword>
<proteinExistence type="predicted"/>
<dbReference type="SMART" id="SM00091">
    <property type="entry name" value="PAS"/>
    <property type="match status" value="1"/>
</dbReference>
<dbReference type="EMBL" id="JALMLT010000002">
    <property type="protein sequence ID" value="MDT8758771.1"/>
    <property type="molecule type" value="Genomic_DNA"/>
</dbReference>
<dbReference type="InterPro" id="IPR003018">
    <property type="entry name" value="GAF"/>
</dbReference>
<dbReference type="Pfam" id="PF00072">
    <property type="entry name" value="Response_reg"/>
    <property type="match status" value="1"/>
</dbReference>
<dbReference type="SMART" id="SM00387">
    <property type="entry name" value="HATPase_c"/>
    <property type="match status" value="1"/>
</dbReference>
<feature type="domain" description="Response regulatory" evidence="11">
    <location>
        <begin position="537"/>
        <end position="653"/>
    </location>
</feature>
<dbReference type="InterPro" id="IPR036890">
    <property type="entry name" value="HATPase_C_sf"/>
</dbReference>
<dbReference type="Gene3D" id="3.40.50.2300">
    <property type="match status" value="1"/>
</dbReference>
<evidence type="ECO:0000259" key="10">
    <source>
        <dbReference type="PROSITE" id="PS50109"/>
    </source>
</evidence>
<evidence type="ECO:0000256" key="7">
    <source>
        <dbReference type="ARBA" id="ARBA00022840"/>
    </source>
</evidence>
<accession>A0ABU3N3C7</accession>
<evidence type="ECO:0000256" key="8">
    <source>
        <dbReference type="ARBA" id="ARBA00023012"/>
    </source>
</evidence>
<dbReference type="Gene3D" id="1.10.287.130">
    <property type="match status" value="1"/>
</dbReference>
<keyword evidence="8" id="KW-0902">Two-component regulatory system</keyword>
<dbReference type="Gene3D" id="3.30.565.10">
    <property type="entry name" value="Histidine kinase-like ATPase, C-terminal domain"/>
    <property type="match status" value="1"/>
</dbReference>
<dbReference type="Pfam" id="PF01590">
    <property type="entry name" value="GAF"/>
    <property type="match status" value="1"/>
</dbReference>
<dbReference type="EC" id="2.7.13.3" evidence="2"/>
<dbReference type="InterPro" id="IPR003661">
    <property type="entry name" value="HisK_dim/P_dom"/>
</dbReference>
<dbReference type="Pfam" id="PF00512">
    <property type="entry name" value="HisKA"/>
    <property type="match status" value="1"/>
</dbReference>
<dbReference type="CDD" id="cd00082">
    <property type="entry name" value="HisKA"/>
    <property type="match status" value="1"/>
</dbReference>
<organism evidence="13">
    <name type="scientific">Sphingomonas psychrotolerans</name>
    <dbReference type="NCBI Taxonomy" id="1327635"/>
    <lineage>
        <taxon>Bacteria</taxon>
        <taxon>Pseudomonadati</taxon>
        <taxon>Pseudomonadota</taxon>
        <taxon>Alphaproteobacteria</taxon>
        <taxon>Sphingomonadales</taxon>
        <taxon>Sphingomonadaceae</taxon>
        <taxon>Sphingomonas</taxon>
    </lineage>
</organism>
<name>A0ABU3N3C7_9SPHN</name>
<dbReference type="PANTHER" id="PTHR43065">
    <property type="entry name" value="SENSOR HISTIDINE KINASE"/>
    <property type="match status" value="1"/>
</dbReference>
<dbReference type="SUPFAM" id="SSF47384">
    <property type="entry name" value="Homodimeric domain of signal transducing histidine kinase"/>
    <property type="match status" value="1"/>
</dbReference>
<gene>
    <name evidence="13" type="ORF">MZO42_08675</name>
</gene>
<dbReference type="InterPro" id="IPR005467">
    <property type="entry name" value="His_kinase_dom"/>
</dbReference>
<keyword evidence="6" id="KW-0418">Kinase</keyword>
<dbReference type="SUPFAM" id="SSF55874">
    <property type="entry name" value="ATPase domain of HSP90 chaperone/DNA topoisomerase II/histidine kinase"/>
    <property type="match status" value="1"/>
</dbReference>
<dbReference type="PROSITE" id="PS50109">
    <property type="entry name" value="HIS_KIN"/>
    <property type="match status" value="1"/>
</dbReference>
<dbReference type="InterPro" id="IPR001789">
    <property type="entry name" value="Sig_transdc_resp-reg_receiver"/>
</dbReference>
<evidence type="ECO:0000256" key="5">
    <source>
        <dbReference type="ARBA" id="ARBA00022741"/>
    </source>
</evidence>
<evidence type="ECO:0000256" key="9">
    <source>
        <dbReference type="PROSITE-ProRule" id="PRU00169"/>
    </source>
</evidence>
<feature type="domain" description="PAS" evidence="12">
    <location>
        <begin position="164"/>
        <end position="234"/>
    </location>
</feature>
<dbReference type="InterPro" id="IPR011006">
    <property type="entry name" value="CheY-like_superfamily"/>
</dbReference>
<feature type="modified residue" description="4-aspartylphosphate" evidence="9">
    <location>
        <position position="586"/>
    </location>
</feature>
<dbReference type="CDD" id="cd00130">
    <property type="entry name" value="PAS"/>
    <property type="match status" value="1"/>
</dbReference>
<dbReference type="PRINTS" id="PR00344">
    <property type="entry name" value="BCTRLSENSOR"/>
</dbReference>
<reference evidence="13" key="1">
    <citation type="submission" date="2022-04" db="EMBL/GenBank/DDBJ databases">
        <title>Tomato heritable bacteria conferring resistance against bacterial wilt.</title>
        <authorList>
            <person name="Yin J."/>
        </authorList>
    </citation>
    <scope>NUCLEOTIDE SEQUENCE</scope>
    <source>
        <strain evidence="13">Cra20</strain>
    </source>
</reference>
<sequence>MALRDHLRNEVDCDVILGQTSERLGRHFGANRVGYMEFDDSTVEMVGRGHWTDGTVVEITGRVSFEAFGEALTSSHRRGEIWIQKSLDNPNLDAEGRAACATYDIVAAITVPLIKNDKLVSILSVQHKVERDWSPADIDLIAEVAERTWATLERAKAESARRESDALLAAIMEHAPIGIFLKDFEGRYVLANPAVAQRLGRPQQEIIGRTAAELFDREKADRCEQMDQAVLRHGTVQVAEQQIDAEGSVALGIRFPVRTGDSPMRVAGVDLDITALKRAEQELERSREALFQSEKLNALGSLLAGVSHELNNPLAIILAQAELLEREVGGTAAAKRTGKIRSAAERAARIVQTFLAMARQRSPQRAPVGINDVVNAALDLTEFSLRSSGVQLERKLAADLPVIMADADQLHQVIVNLIINAQQAMDGQSTPRRLTIATGFDADPGMLRIEIADNGPGIPPELRRRIFEPFFTTKPQDEGTGVGLSFSQGLVEAHGGRLEVAPSSKGATLAIHLPITAPIEIGDAEELASATRMDGRTALVVDDECDIAEALADLLQLEGYRCTVATGGLAAQQWLRTGGFDLIITDLRMPDLDGSALFGWLQRTRPELLNAFAFSTGDRLSPSALRFLARVDRPVLEKPFTRAALQQLLRKMEPATLGSPS</sequence>
<dbReference type="PROSITE" id="PS50112">
    <property type="entry name" value="PAS"/>
    <property type="match status" value="1"/>
</dbReference>
<dbReference type="InterPro" id="IPR029016">
    <property type="entry name" value="GAF-like_dom_sf"/>
</dbReference>
<evidence type="ECO:0000256" key="6">
    <source>
        <dbReference type="ARBA" id="ARBA00022777"/>
    </source>
</evidence>
<dbReference type="SMART" id="SM00388">
    <property type="entry name" value="HisKA"/>
    <property type="match status" value="1"/>
</dbReference>
<dbReference type="GO" id="GO:0005524">
    <property type="term" value="F:ATP binding"/>
    <property type="evidence" value="ECO:0007669"/>
    <property type="project" value="UniProtKB-KW"/>
</dbReference>
<dbReference type="PANTHER" id="PTHR43065:SF10">
    <property type="entry name" value="PEROXIDE STRESS-ACTIVATED HISTIDINE KINASE MAK3"/>
    <property type="match status" value="1"/>
</dbReference>
<dbReference type="SUPFAM" id="SSF52172">
    <property type="entry name" value="CheY-like"/>
    <property type="match status" value="1"/>
</dbReference>
<dbReference type="InterPro" id="IPR000014">
    <property type="entry name" value="PAS"/>
</dbReference>
<evidence type="ECO:0000256" key="4">
    <source>
        <dbReference type="ARBA" id="ARBA00022679"/>
    </source>
</evidence>
<dbReference type="Gene3D" id="3.30.450.20">
    <property type="entry name" value="PAS domain"/>
    <property type="match status" value="1"/>
</dbReference>
<dbReference type="NCBIfam" id="TIGR00229">
    <property type="entry name" value="sensory_box"/>
    <property type="match status" value="1"/>
</dbReference>
<comment type="caution">
    <text evidence="13">The sequence shown here is derived from an EMBL/GenBank/DDBJ whole genome shotgun (WGS) entry which is preliminary data.</text>
</comment>
<keyword evidence="7 13" id="KW-0067">ATP-binding</keyword>
<dbReference type="InterPro" id="IPR004358">
    <property type="entry name" value="Sig_transdc_His_kin-like_C"/>
</dbReference>
<keyword evidence="3 9" id="KW-0597">Phosphoprotein</keyword>
<dbReference type="PROSITE" id="PS50110">
    <property type="entry name" value="RESPONSE_REGULATORY"/>
    <property type="match status" value="1"/>
</dbReference>
<evidence type="ECO:0000259" key="12">
    <source>
        <dbReference type="PROSITE" id="PS50112"/>
    </source>
</evidence>
<dbReference type="SMART" id="SM00065">
    <property type="entry name" value="GAF"/>
    <property type="match status" value="1"/>
</dbReference>
<feature type="domain" description="Histidine kinase" evidence="10">
    <location>
        <begin position="305"/>
        <end position="517"/>
    </location>
</feature>
<evidence type="ECO:0000256" key="2">
    <source>
        <dbReference type="ARBA" id="ARBA00012438"/>
    </source>
</evidence>
<dbReference type="SUPFAM" id="SSF55781">
    <property type="entry name" value="GAF domain-like"/>
    <property type="match status" value="1"/>
</dbReference>
<dbReference type="InterPro" id="IPR035965">
    <property type="entry name" value="PAS-like_dom_sf"/>
</dbReference>